<dbReference type="InterPro" id="IPR003594">
    <property type="entry name" value="HATPase_dom"/>
</dbReference>
<evidence type="ECO:0000256" key="6">
    <source>
        <dbReference type="ARBA" id="ARBA00022679"/>
    </source>
</evidence>
<dbReference type="Gene3D" id="3.40.50.2300">
    <property type="match status" value="2"/>
</dbReference>
<dbReference type="GO" id="GO:0005886">
    <property type="term" value="C:plasma membrane"/>
    <property type="evidence" value="ECO:0007669"/>
    <property type="project" value="UniProtKB-SubCell"/>
</dbReference>
<dbReference type="Pfam" id="PF02518">
    <property type="entry name" value="HATPase_c"/>
    <property type="match status" value="1"/>
</dbReference>
<evidence type="ECO:0000256" key="11">
    <source>
        <dbReference type="ARBA" id="ARBA00022989"/>
    </source>
</evidence>
<evidence type="ECO:0000256" key="1">
    <source>
        <dbReference type="ARBA" id="ARBA00000085"/>
    </source>
</evidence>
<comment type="catalytic activity">
    <reaction evidence="1">
        <text>ATP + protein L-histidine = ADP + protein N-phospho-L-histidine.</text>
        <dbReference type="EC" id="2.7.13.3"/>
    </reaction>
</comment>
<keyword evidence="4" id="KW-1003">Cell membrane</keyword>
<dbReference type="InterPro" id="IPR036097">
    <property type="entry name" value="HisK_dim/P_sf"/>
</dbReference>
<keyword evidence="10" id="KW-0067">ATP-binding</keyword>
<dbReference type="SMART" id="SM00387">
    <property type="entry name" value="HATPase_c"/>
    <property type="match status" value="1"/>
</dbReference>
<dbReference type="EC" id="2.7.13.3" evidence="3"/>
<evidence type="ECO:0000256" key="9">
    <source>
        <dbReference type="ARBA" id="ARBA00022777"/>
    </source>
</evidence>
<dbReference type="SUPFAM" id="SSF47384">
    <property type="entry name" value="Homodimeric domain of signal transducing histidine kinase"/>
    <property type="match status" value="1"/>
</dbReference>
<feature type="domain" description="Response regulatory" evidence="19">
    <location>
        <begin position="637"/>
        <end position="754"/>
    </location>
</feature>
<dbReference type="InterPro" id="IPR004358">
    <property type="entry name" value="Sig_transdc_His_kin-like_C"/>
</dbReference>
<dbReference type="PANTHER" id="PTHR45339:SF1">
    <property type="entry name" value="HYBRID SIGNAL TRANSDUCTION HISTIDINE KINASE J"/>
    <property type="match status" value="1"/>
</dbReference>
<dbReference type="Gene3D" id="3.30.565.10">
    <property type="entry name" value="Histidine kinase-like ATPase, C-terminal domain"/>
    <property type="match status" value="1"/>
</dbReference>
<evidence type="ECO:0000256" key="16">
    <source>
        <dbReference type="SAM" id="Coils"/>
    </source>
</evidence>
<protein>
    <recommendedName>
        <fullName evidence="14">Sensory/regulatory protein RpfC</fullName>
        <ecNumber evidence="3">2.7.13.3</ecNumber>
    </recommendedName>
</protein>
<comment type="subcellular location">
    <subcellularLocation>
        <location evidence="2">Cell membrane</location>
        <topology evidence="2">Multi-pass membrane protein</topology>
    </subcellularLocation>
</comment>
<evidence type="ECO:0000256" key="7">
    <source>
        <dbReference type="ARBA" id="ARBA00022692"/>
    </source>
</evidence>
<dbReference type="PANTHER" id="PTHR45339">
    <property type="entry name" value="HYBRID SIGNAL TRANSDUCTION HISTIDINE KINASE J"/>
    <property type="match status" value="1"/>
</dbReference>
<feature type="modified residue" description="4-aspartylphosphate" evidence="15">
    <location>
        <position position="545"/>
    </location>
</feature>
<keyword evidence="17" id="KW-0472">Membrane</keyword>
<dbReference type="InterPro" id="IPR011006">
    <property type="entry name" value="CheY-like_superfamily"/>
</dbReference>
<accession>V6EZ12</accession>
<evidence type="ECO:0000256" key="10">
    <source>
        <dbReference type="ARBA" id="ARBA00022840"/>
    </source>
</evidence>
<dbReference type="InterPro" id="IPR036890">
    <property type="entry name" value="HATPase_C_sf"/>
</dbReference>
<dbReference type="PROSITE" id="PS50109">
    <property type="entry name" value="HIS_KIN"/>
    <property type="match status" value="1"/>
</dbReference>
<keyword evidence="9 20" id="KW-0418">Kinase</keyword>
<sequence length="758" mass="81314">MRGSLFMRRANFNAVFIIAAVTLASLVYGGSIWFVRALLMDSIIQSTQSANLALTRVFANQLWPEIGPQVRNGGAGPGWVDDKVRDFSAGTDMVKVKILDPNGLVVYSSNPADYGKSYADNKAFQRALAGGVSVGTHAERQDFHGIGGIMAQVDVISSYEPIIDAEGGIDAVLELYTDRSAAIAQARHGLSQLSVSMACFFFFAIVCLSFIVWQLDLARRRQEEQLAERNVELAHLLEENAQAREAAEQATKAKSEFLATMSHEIRTPMNGIVGMTELLIDTGLTPERLKFAQTIRTSAESLLTILNDILDFSKLEAGHLHFESVEFDLSLQVEDAIDIVAPRLRGRNVDLVYWIEPSLRGRYLGDPVRLRQVILNLLGNAAKFTEFGVVSIDVASGQGGRLRFAVTDTGIGIPQAAQASLFGMFAQADSSTARRFGGTGLGLAICRRIVEGMGGDIGFFSEEGKGSTFWFEVMLPLIQPVPAQDVGLRGIPVLVVDDMVASGGIVRDVLTEAGATCHLVATVSEALGWLRQPGRAQANLVVVADQDMPLMGGFELLTMMRGDPHLAALKVVIGLPGGNRELMAAASQRGADLALAAPYRHAELVDAVARVAGLTASAEVGEHAAAAVAPSGGRPLHLLVVEDNLVNQEVAKGFLTAMGHSVDVAGDAGDGVAMVLRGGYDLVFMDLQLPDMDGMEATRLIRDLPGPNAQIPIIAMTANVMEEDQRNCREAGMNGFLPKPVRRDALAALLAEWQAKLS</sequence>
<feature type="transmembrane region" description="Helical" evidence="17">
    <location>
        <begin position="193"/>
        <end position="213"/>
    </location>
</feature>
<feature type="coiled-coil region" evidence="16">
    <location>
        <begin position="219"/>
        <end position="256"/>
    </location>
</feature>
<reference evidence="20 21" key="1">
    <citation type="journal article" date="2014" name="Genome Announc.">
        <title>Complete genome sequence of Magnetospirillum gryphiswaldense MSR-1.</title>
        <authorList>
            <person name="Wang X."/>
            <person name="Wang Q."/>
            <person name="Zhang W."/>
            <person name="Wang Y."/>
            <person name="Li L."/>
            <person name="Wen T."/>
            <person name="Zhang T."/>
            <person name="Zhang Y."/>
            <person name="Xu J."/>
            <person name="Hu J."/>
            <person name="Li S."/>
            <person name="Liu L."/>
            <person name="Liu J."/>
            <person name="Jiang W."/>
            <person name="Tian J."/>
            <person name="Li Y."/>
            <person name="Schuler D."/>
            <person name="Wang L."/>
            <person name="Li J."/>
        </authorList>
    </citation>
    <scope>NUCLEOTIDE SEQUENCE [LARGE SCALE GENOMIC DNA]</scope>
    <source>
        <strain evidence="21">DSM 6361 / JCM 21280 / NBRC 15271 / MSR-1</strain>
    </source>
</reference>
<keyword evidence="5 15" id="KW-0597">Phosphoprotein</keyword>
<evidence type="ECO:0000256" key="15">
    <source>
        <dbReference type="PROSITE-ProRule" id="PRU00169"/>
    </source>
</evidence>
<dbReference type="SUPFAM" id="SSF103190">
    <property type="entry name" value="Sensory domain-like"/>
    <property type="match status" value="1"/>
</dbReference>
<evidence type="ECO:0000256" key="4">
    <source>
        <dbReference type="ARBA" id="ARBA00022475"/>
    </source>
</evidence>
<dbReference type="InterPro" id="IPR029151">
    <property type="entry name" value="Sensor-like_sf"/>
</dbReference>
<dbReference type="AlphaFoldDB" id="V6EZ12"/>
<feature type="domain" description="Response regulatory" evidence="19">
    <location>
        <begin position="492"/>
        <end position="612"/>
    </location>
</feature>
<dbReference type="CDD" id="cd17546">
    <property type="entry name" value="REC_hyHK_CKI1_RcsC-like"/>
    <property type="match status" value="1"/>
</dbReference>
<dbReference type="CDD" id="cd16922">
    <property type="entry name" value="HATPase_EvgS-ArcB-TorS-like"/>
    <property type="match status" value="1"/>
</dbReference>
<evidence type="ECO:0000256" key="8">
    <source>
        <dbReference type="ARBA" id="ARBA00022741"/>
    </source>
</evidence>
<evidence type="ECO:0000313" key="20">
    <source>
        <dbReference type="EMBL" id="CDK98444.1"/>
    </source>
</evidence>
<feature type="modified residue" description="4-aspartylphosphate" evidence="15">
    <location>
        <position position="686"/>
    </location>
</feature>
<dbReference type="HOGENOM" id="CLU_000445_104_15_5"/>
<dbReference type="FunFam" id="1.10.287.130:FF:000002">
    <property type="entry name" value="Two-component osmosensing histidine kinase"/>
    <property type="match status" value="1"/>
</dbReference>
<dbReference type="eggNOG" id="COG2205">
    <property type="taxonomic scope" value="Bacteria"/>
</dbReference>
<dbReference type="SMART" id="SM00448">
    <property type="entry name" value="REC"/>
    <property type="match status" value="2"/>
</dbReference>
<evidence type="ECO:0000256" key="5">
    <source>
        <dbReference type="ARBA" id="ARBA00022553"/>
    </source>
</evidence>
<keyword evidence="7 17" id="KW-0812">Transmembrane</keyword>
<dbReference type="FunFam" id="3.30.565.10:FF:000010">
    <property type="entry name" value="Sensor histidine kinase RcsC"/>
    <property type="match status" value="1"/>
</dbReference>
<dbReference type="PRINTS" id="PR00344">
    <property type="entry name" value="BCTRLSENSOR"/>
</dbReference>
<dbReference type="GO" id="GO:0000155">
    <property type="term" value="F:phosphorelay sensor kinase activity"/>
    <property type="evidence" value="ECO:0007669"/>
    <property type="project" value="InterPro"/>
</dbReference>
<name>V6EZ12_MAGGM</name>
<evidence type="ECO:0000313" key="21">
    <source>
        <dbReference type="Proteomes" id="UP000018922"/>
    </source>
</evidence>
<evidence type="ECO:0000259" key="18">
    <source>
        <dbReference type="PROSITE" id="PS50109"/>
    </source>
</evidence>
<dbReference type="SUPFAM" id="SSF52172">
    <property type="entry name" value="CheY-like"/>
    <property type="match status" value="2"/>
</dbReference>
<proteinExistence type="predicted"/>
<evidence type="ECO:0000256" key="14">
    <source>
        <dbReference type="ARBA" id="ARBA00068150"/>
    </source>
</evidence>
<evidence type="ECO:0000256" key="2">
    <source>
        <dbReference type="ARBA" id="ARBA00004651"/>
    </source>
</evidence>
<dbReference type="SUPFAM" id="SSF55874">
    <property type="entry name" value="ATPase domain of HSP90 chaperone/DNA topoisomerase II/histidine kinase"/>
    <property type="match status" value="1"/>
</dbReference>
<dbReference type="Gene3D" id="1.10.287.130">
    <property type="match status" value="1"/>
</dbReference>
<comment type="subunit">
    <text evidence="13">At low DSF concentrations, interacts with RpfF.</text>
</comment>
<dbReference type="KEGG" id="mgy:MGMSRv2__1229"/>
<evidence type="ECO:0000259" key="19">
    <source>
        <dbReference type="PROSITE" id="PS50110"/>
    </source>
</evidence>
<dbReference type="InterPro" id="IPR003661">
    <property type="entry name" value="HisK_dim/P_dom"/>
</dbReference>
<keyword evidence="21" id="KW-1185">Reference proteome</keyword>
<dbReference type="Pfam" id="PF00072">
    <property type="entry name" value="Response_reg"/>
    <property type="match status" value="2"/>
</dbReference>
<gene>
    <name evidence="20" type="ordered locus">MGMSRv2__1229</name>
</gene>
<dbReference type="InterPro" id="IPR005467">
    <property type="entry name" value="His_kinase_dom"/>
</dbReference>
<organism evidence="20 21">
    <name type="scientific">Magnetospirillum gryphiswaldense (strain DSM 6361 / JCM 21280 / NBRC 15271 / MSR-1)</name>
    <dbReference type="NCBI Taxonomy" id="431944"/>
    <lineage>
        <taxon>Bacteria</taxon>
        <taxon>Pseudomonadati</taxon>
        <taxon>Pseudomonadota</taxon>
        <taxon>Alphaproteobacteria</taxon>
        <taxon>Rhodospirillales</taxon>
        <taxon>Rhodospirillaceae</taxon>
        <taxon>Magnetospirillum</taxon>
    </lineage>
</organism>
<evidence type="ECO:0000256" key="12">
    <source>
        <dbReference type="ARBA" id="ARBA00023012"/>
    </source>
</evidence>
<keyword evidence="12" id="KW-0902">Two-component regulatory system</keyword>
<dbReference type="EMBL" id="HG794546">
    <property type="protein sequence ID" value="CDK98444.1"/>
    <property type="molecule type" value="Genomic_DNA"/>
</dbReference>
<feature type="domain" description="Histidine kinase" evidence="18">
    <location>
        <begin position="260"/>
        <end position="477"/>
    </location>
</feature>
<evidence type="ECO:0000256" key="3">
    <source>
        <dbReference type="ARBA" id="ARBA00012438"/>
    </source>
</evidence>
<dbReference type="InterPro" id="IPR001789">
    <property type="entry name" value="Sig_transdc_resp-reg_receiver"/>
</dbReference>
<dbReference type="Pfam" id="PF00512">
    <property type="entry name" value="HisKA"/>
    <property type="match status" value="1"/>
</dbReference>
<dbReference type="SMART" id="SM00388">
    <property type="entry name" value="HisKA"/>
    <property type="match status" value="1"/>
</dbReference>
<evidence type="ECO:0000256" key="17">
    <source>
        <dbReference type="SAM" id="Phobius"/>
    </source>
</evidence>
<keyword evidence="11 17" id="KW-1133">Transmembrane helix</keyword>
<dbReference type="STRING" id="1430440.MGMSRv2__1229"/>
<keyword evidence="6 20" id="KW-0808">Transferase</keyword>
<keyword evidence="8" id="KW-0547">Nucleotide-binding</keyword>
<dbReference type="Proteomes" id="UP000018922">
    <property type="component" value="Chromosome I"/>
</dbReference>
<keyword evidence="16" id="KW-0175">Coiled coil</keyword>
<evidence type="ECO:0000256" key="13">
    <source>
        <dbReference type="ARBA" id="ARBA00064003"/>
    </source>
</evidence>
<dbReference type="PROSITE" id="PS50110">
    <property type="entry name" value="RESPONSE_REGULATORY"/>
    <property type="match status" value="2"/>
</dbReference>
<dbReference type="GO" id="GO:0005524">
    <property type="term" value="F:ATP binding"/>
    <property type="evidence" value="ECO:0007669"/>
    <property type="project" value="UniProtKB-KW"/>
</dbReference>
<dbReference type="CDD" id="cd00082">
    <property type="entry name" value="HisKA"/>
    <property type="match status" value="1"/>
</dbReference>